<evidence type="ECO:0000313" key="1">
    <source>
        <dbReference type="EMBL" id="ARF67937.1"/>
    </source>
</evidence>
<proteinExistence type="predicted"/>
<sequence length="82" mass="8805">MELRPNTDILLSEGSARFGLTKLAGKEHIKVQCEYRGIDMLLLATETTVLSIGVCSPVLPSGIGITAIMGLDRLTPNIGCQY</sequence>
<protein>
    <submittedName>
        <fullName evidence="1">Uncharacterized protein</fullName>
    </submittedName>
</protein>
<gene>
    <name evidence="1" type="ORF">B7C51_09025</name>
</gene>
<evidence type="ECO:0000313" key="2">
    <source>
        <dbReference type="Proteomes" id="UP000192727"/>
    </source>
</evidence>
<reference evidence="1 2" key="1">
    <citation type="submission" date="2017-03" db="EMBL/GenBank/DDBJ databases">
        <title>Paenibacillus larvae genome sequencing.</title>
        <authorList>
            <person name="Dingman D.W."/>
        </authorList>
    </citation>
    <scope>NUCLEOTIDE SEQUENCE [LARGE SCALE GENOMIC DNA]</scope>
    <source>
        <strain evidence="1 2">SAG 10367</strain>
    </source>
</reference>
<organism evidence="1 2">
    <name type="scientific">Paenibacillus larvae subsp. pulvifaciens</name>
    <dbReference type="NCBI Taxonomy" id="1477"/>
    <lineage>
        <taxon>Bacteria</taxon>
        <taxon>Bacillati</taxon>
        <taxon>Bacillota</taxon>
        <taxon>Bacilli</taxon>
        <taxon>Bacillales</taxon>
        <taxon>Paenibacillaceae</taxon>
        <taxon>Paenibacillus</taxon>
    </lineage>
</organism>
<accession>A0A1V0US58</accession>
<dbReference type="EMBL" id="CP020557">
    <property type="protein sequence ID" value="ARF67937.1"/>
    <property type="molecule type" value="Genomic_DNA"/>
</dbReference>
<dbReference type="AlphaFoldDB" id="A0A1V0US58"/>
<dbReference type="Proteomes" id="UP000192727">
    <property type="component" value="Chromosome"/>
</dbReference>
<name>A0A1V0US58_9BACL</name>